<dbReference type="PANTHER" id="PTHR23507">
    <property type="entry name" value="ZGC:174356"/>
    <property type="match status" value="1"/>
</dbReference>
<dbReference type="InterPro" id="IPR036259">
    <property type="entry name" value="MFS_trans_sf"/>
</dbReference>
<dbReference type="InterPro" id="IPR011701">
    <property type="entry name" value="MFS"/>
</dbReference>
<feature type="transmembrane region" description="Helical" evidence="6">
    <location>
        <begin position="147"/>
        <end position="169"/>
    </location>
</feature>
<feature type="transmembrane region" description="Helical" evidence="6">
    <location>
        <begin position="342"/>
        <end position="366"/>
    </location>
</feature>
<keyword evidence="8" id="KW-1185">Reference proteome</keyword>
<evidence type="ECO:0000256" key="1">
    <source>
        <dbReference type="ARBA" id="ARBA00004141"/>
    </source>
</evidence>
<accession>A0AAD5JU12</accession>
<evidence type="ECO:0000256" key="4">
    <source>
        <dbReference type="ARBA" id="ARBA00023136"/>
    </source>
</evidence>
<feature type="transmembrane region" description="Helical" evidence="6">
    <location>
        <begin position="113"/>
        <end position="135"/>
    </location>
</feature>
<feature type="transmembrane region" description="Helical" evidence="6">
    <location>
        <begin position="466"/>
        <end position="489"/>
    </location>
</feature>
<feature type="transmembrane region" description="Helical" evidence="6">
    <location>
        <begin position="378"/>
        <end position="398"/>
    </location>
</feature>
<evidence type="ECO:0000313" key="7">
    <source>
        <dbReference type="EMBL" id="KAI9254481.1"/>
    </source>
</evidence>
<keyword evidence="3 6" id="KW-1133">Transmembrane helix</keyword>
<dbReference type="Pfam" id="PF07690">
    <property type="entry name" value="MFS_1"/>
    <property type="match status" value="1"/>
</dbReference>
<dbReference type="GO" id="GO:0022857">
    <property type="term" value="F:transmembrane transporter activity"/>
    <property type="evidence" value="ECO:0007669"/>
    <property type="project" value="InterPro"/>
</dbReference>
<gene>
    <name evidence="7" type="ORF">BDA99DRAFT_518516</name>
</gene>
<feature type="transmembrane region" description="Helical" evidence="6">
    <location>
        <begin position="52"/>
        <end position="69"/>
    </location>
</feature>
<sequence>MQASSSADLATLVSPEEENNPTIRHGKDDLDEQTPLLGRQDRTKKKRQASEWYAIIPLFFIMFSAAAFYPAQLQFYTEIFCRRYYDTELEDHGLLDQGEIPNNCSIPEIQEGVAAATAVIQLLNYGTTFFTVSYYGHIADSKSRKRVMVTSSLGLFLLLACNAATAHLYQYVGISLLFIGPFLRGLLAGDSGLMVAVQAYISDCTTVAKRTTAFGYMMASMLCGVMVGANASSIIIKATNGNLMSPLYMGCSILIFVMIFFAVIPESEHDTTQQHKQKPFLDQINVYKSIQQLIAIKPIHGRRYTLPLIALAQFLMAVMAMPPILLYAMLEFGWTAYEGGYYISFMSFLRFLQMMVIFPLLTKLFMKSGEVAQWKFNIWVARVGAFFEVVVMFGIAVSSNAPEFMLATIIGSFSILGQPAIRTLLTTTVAPEDVGQVLSAMAVLDALAWLIAQFGLNALYGATVTFMPSMTFVVCGSVGITALLAILLARHQPTQSSNNNDQVVVNA</sequence>
<proteinExistence type="predicted"/>
<feature type="transmembrane region" description="Helical" evidence="6">
    <location>
        <begin position="213"/>
        <end position="235"/>
    </location>
</feature>
<dbReference type="GO" id="GO:0016020">
    <property type="term" value="C:membrane"/>
    <property type="evidence" value="ECO:0007669"/>
    <property type="project" value="UniProtKB-SubCell"/>
</dbReference>
<dbReference type="PANTHER" id="PTHR23507:SF1">
    <property type="entry name" value="FI18259P1-RELATED"/>
    <property type="match status" value="1"/>
</dbReference>
<dbReference type="AlphaFoldDB" id="A0AAD5JU12"/>
<dbReference type="EMBL" id="JAIXMP010000024">
    <property type="protein sequence ID" value="KAI9254481.1"/>
    <property type="molecule type" value="Genomic_DNA"/>
</dbReference>
<dbReference type="SUPFAM" id="SSF103473">
    <property type="entry name" value="MFS general substrate transporter"/>
    <property type="match status" value="1"/>
</dbReference>
<evidence type="ECO:0000256" key="2">
    <source>
        <dbReference type="ARBA" id="ARBA00022692"/>
    </source>
</evidence>
<feature type="transmembrane region" description="Helical" evidence="6">
    <location>
        <begin position="437"/>
        <end position="460"/>
    </location>
</feature>
<feature type="transmembrane region" description="Helical" evidence="6">
    <location>
        <begin position="404"/>
        <end position="425"/>
    </location>
</feature>
<keyword evidence="4 6" id="KW-0472">Membrane</keyword>
<dbReference type="Proteomes" id="UP001209540">
    <property type="component" value="Unassembled WGS sequence"/>
</dbReference>
<reference evidence="7" key="2">
    <citation type="submission" date="2023-02" db="EMBL/GenBank/DDBJ databases">
        <authorList>
            <consortium name="DOE Joint Genome Institute"/>
            <person name="Mondo S.J."/>
            <person name="Chang Y."/>
            <person name="Wang Y."/>
            <person name="Ahrendt S."/>
            <person name="Andreopoulos W."/>
            <person name="Barry K."/>
            <person name="Beard J."/>
            <person name="Benny G.L."/>
            <person name="Blankenship S."/>
            <person name="Bonito G."/>
            <person name="Cuomo C."/>
            <person name="Desiro A."/>
            <person name="Gervers K.A."/>
            <person name="Hundley H."/>
            <person name="Kuo A."/>
            <person name="LaButti K."/>
            <person name="Lang B.F."/>
            <person name="Lipzen A."/>
            <person name="O'Donnell K."/>
            <person name="Pangilinan J."/>
            <person name="Reynolds N."/>
            <person name="Sandor L."/>
            <person name="Smith M.W."/>
            <person name="Tsang A."/>
            <person name="Grigoriev I.V."/>
            <person name="Stajich J.E."/>
            <person name="Spatafora J.W."/>
        </authorList>
    </citation>
    <scope>NUCLEOTIDE SEQUENCE</scope>
    <source>
        <strain evidence="7">RSA 2281</strain>
    </source>
</reference>
<comment type="caution">
    <text evidence="7">The sequence shown here is derived from an EMBL/GenBank/DDBJ whole genome shotgun (WGS) entry which is preliminary data.</text>
</comment>
<organism evidence="7 8">
    <name type="scientific">Phascolomyces articulosus</name>
    <dbReference type="NCBI Taxonomy" id="60185"/>
    <lineage>
        <taxon>Eukaryota</taxon>
        <taxon>Fungi</taxon>
        <taxon>Fungi incertae sedis</taxon>
        <taxon>Mucoromycota</taxon>
        <taxon>Mucoromycotina</taxon>
        <taxon>Mucoromycetes</taxon>
        <taxon>Mucorales</taxon>
        <taxon>Lichtheimiaceae</taxon>
        <taxon>Phascolomyces</taxon>
    </lineage>
</organism>
<dbReference type="Gene3D" id="1.20.1250.20">
    <property type="entry name" value="MFS general substrate transporter like domains"/>
    <property type="match status" value="1"/>
</dbReference>
<feature type="region of interest" description="Disordered" evidence="5">
    <location>
        <begin position="1"/>
        <end position="43"/>
    </location>
</feature>
<protein>
    <submittedName>
        <fullName evidence="7">Major facilitator superfamily domain-containing protein</fullName>
    </submittedName>
</protein>
<evidence type="ECO:0000313" key="8">
    <source>
        <dbReference type="Proteomes" id="UP001209540"/>
    </source>
</evidence>
<name>A0AAD5JU12_9FUNG</name>
<evidence type="ECO:0000256" key="3">
    <source>
        <dbReference type="ARBA" id="ARBA00022989"/>
    </source>
</evidence>
<evidence type="ECO:0000256" key="5">
    <source>
        <dbReference type="SAM" id="MobiDB-lite"/>
    </source>
</evidence>
<feature type="transmembrane region" description="Helical" evidence="6">
    <location>
        <begin position="247"/>
        <end position="264"/>
    </location>
</feature>
<comment type="subcellular location">
    <subcellularLocation>
        <location evidence="1">Membrane</location>
        <topology evidence="1">Multi-pass membrane protein</topology>
    </subcellularLocation>
</comment>
<reference evidence="7" key="1">
    <citation type="journal article" date="2022" name="IScience">
        <title>Evolution of zygomycete secretomes and the origins of terrestrial fungal ecologies.</title>
        <authorList>
            <person name="Chang Y."/>
            <person name="Wang Y."/>
            <person name="Mondo S."/>
            <person name="Ahrendt S."/>
            <person name="Andreopoulos W."/>
            <person name="Barry K."/>
            <person name="Beard J."/>
            <person name="Benny G.L."/>
            <person name="Blankenship S."/>
            <person name="Bonito G."/>
            <person name="Cuomo C."/>
            <person name="Desiro A."/>
            <person name="Gervers K.A."/>
            <person name="Hundley H."/>
            <person name="Kuo A."/>
            <person name="LaButti K."/>
            <person name="Lang B.F."/>
            <person name="Lipzen A."/>
            <person name="O'Donnell K."/>
            <person name="Pangilinan J."/>
            <person name="Reynolds N."/>
            <person name="Sandor L."/>
            <person name="Smith M.E."/>
            <person name="Tsang A."/>
            <person name="Grigoriev I.V."/>
            <person name="Stajich J.E."/>
            <person name="Spatafora J.W."/>
        </authorList>
    </citation>
    <scope>NUCLEOTIDE SEQUENCE</scope>
    <source>
        <strain evidence="7">RSA 2281</strain>
    </source>
</reference>
<keyword evidence="2 6" id="KW-0812">Transmembrane</keyword>
<feature type="transmembrane region" description="Helical" evidence="6">
    <location>
        <begin position="181"/>
        <end position="201"/>
    </location>
</feature>
<feature type="transmembrane region" description="Helical" evidence="6">
    <location>
        <begin position="306"/>
        <end position="330"/>
    </location>
</feature>
<evidence type="ECO:0000256" key="6">
    <source>
        <dbReference type="SAM" id="Phobius"/>
    </source>
</evidence>